<dbReference type="Gene3D" id="3.60.15.10">
    <property type="entry name" value="Ribonuclease Z/Hydroxyacylglutathione hydrolase-like"/>
    <property type="match status" value="1"/>
</dbReference>
<dbReference type="PANTHER" id="PTHR42663:SF6">
    <property type="entry name" value="HYDROLASE C777.06C-RELATED"/>
    <property type="match status" value="1"/>
</dbReference>
<dbReference type="Proteomes" id="UP001165653">
    <property type="component" value="Unassembled WGS sequence"/>
</dbReference>
<protein>
    <submittedName>
        <fullName evidence="2">MBL fold metallo-hydrolase</fullName>
    </submittedName>
</protein>
<accession>A0ABT3G2Z6</accession>
<dbReference type="EMBL" id="JAPDDR010000004">
    <property type="protein sequence ID" value="MCW1913610.1"/>
    <property type="molecule type" value="Genomic_DNA"/>
</dbReference>
<organism evidence="2 3">
    <name type="scientific">Luteolibacter rhizosphaerae</name>
    <dbReference type="NCBI Taxonomy" id="2989719"/>
    <lineage>
        <taxon>Bacteria</taxon>
        <taxon>Pseudomonadati</taxon>
        <taxon>Verrucomicrobiota</taxon>
        <taxon>Verrucomicrobiia</taxon>
        <taxon>Verrucomicrobiales</taxon>
        <taxon>Verrucomicrobiaceae</taxon>
        <taxon>Luteolibacter</taxon>
    </lineage>
</organism>
<evidence type="ECO:0000313" key="2">
    <source>
        <dbReference type="EMBL" id="MCW1913610.1"/>
    </source>
</evidence>
<keyword evidence="3" id="KW-1185">Reference proteome</keyword>
<dbReference type="InterPro" id="IPR036866">
    <property type="entry name" value="RibonucZ/Hydroxyglut_hydro"/>
</dbReference>
<evidence type="ECO:0000259" key="1">
    <source>
        <dbReference type="SMART" id="SM00849"/>
    </source>
</evidence>
<sequence>MAADFKLTFLGTGTSVGVPVIGCPCRVCHSEDPRDKRTRSSVHVRCGDISVLVDSGPDLRAQALREGLTKVDAVIYTHAHVDHVVGFDELRAFCWHRESPLPLHATPETMGVLKRMFGWAFSTENVFRGYIKPDPQLIDGPFSVGDLRITPLPVQHANADTVGFLFEPPEGPKVAYIPDVKHVPPATMNLLEGADILIIDALREQPHPTHLSTEEALAIITECGVPRAWLTHLSHENPHSELEAILPSGVLVAHDGLKIRA</sequence>
<name>A0ABT3G2Z6_9BACT</name>
<dbReference type="RefSeq" id="WP_264513113.1">
    <property type="nucleotide sequence ID" value="NZ_JAPDDR010000004.1"/>
</dbReference>
<reference evidence="2" key="1">
    <citation type="submission" date="2022-10" db="EMBL/GenBank/DDBJ databases">
        <title>Luteolibacter sp. GHJ8, whole genome shotgun sequencing project.</title>
        <authorList>
            <person name="Zhao G."/>
            <person name="Shen L."/>
        </authorList>
    </citation>
    <scope>NUCLEOTIDE SEQUENCE</scope>
    <source>
        <strain evidence="2">GHJ8</strain>
    </source>
</reference>
<feature type="domain" description="Metallo-beta-lactamase" evidence="1">
    <location>
        <begin position="38"/>
        <end position="232"/>
    </location>
</feature>
<dbReference type="CDD" id="cd16279">
    <property type="entry name" value="metallo-hydrolase-like_MBL-fold"/>
    <property type="match status" value="1"/>
</dbReference>
<dbReference type="SMART" id="SM00849">
    <property type="entry name" value="Lactamase_B"/>
    <property type="match status" value="1"/>
</dbReference>
<proteinExistence type="predicted"/>
<gene>
    <name evidence="2" type="ORF">OJ996_08490</name>
</gene>
<comment type="caution">
    <text evidence="2">The sequence shown here is derived from an EMBL/GenBank/DDBJ whole genome shotgun (WGS) entry which is preliminary data.</text>
</comment>
<dbReference type="SUPFAM" id="SSF56281">
    <property type="entry name" value="Metallo-hydrolase/oxidoreductase"/>
    <property type="match status" value="1"/>
</dbReference>
<dbReference type="Pfam" id="PF12706">
    <property type="entry name" value="Lactamase_B_2"/>
    <property type="match status" value="1"/>
</dbReference>
<dbReference type="PANTHER" id="PTHR42663">
    <property type="entry name" value="HYDROLASE C777.06C-RELATED-RELATED"/>
    <property type="match status" value="1"/>
</dbReference>
<evidence type="ECO:0000313" key="3">
    <source>
        <dbReference type="Proteomes" id="UP001165653"/>
    </source>
</evidence>
<dbReference type="InterPro" id="IPR001279">
    <property type="entry name" value="Metallo-B-lactamas"/>
</dbReference>